<evidence type="ECO:0000313" key="2">
    <source>
        <dbReference type="EMBL" id="KAG2229981.1"/>
    </source>
</evidence>
<dbReference type="SUPFAM" id="SSF52374">
    <property type="entry name" value="Nucleotidylyl transferase"/>
    <property type="match status" value="1"/>
</dbReference>
<dbReference type="GO" id="GO:0015937">
    <property type="term" value="P:coenzyme A biosynthetic process"/>
    <property type="evidence" value="ECO:0007669"/>
    <property type="project" value="TreeGrafter"/>
</dbReference>
<accession>A0A8H7SKJ4</accession>
<sequence length="319" mass="35668">MTSILLPLQLQALIGLEHRQLSFIAQAVTLAIEKEAKLTIAITCEEIKSNLQCIDAIWEKIQALLGALYVVQLNTSYQAQKPLFNCNVVFQDICGYPIHFEPYIIAVCIVEQDKEKVNTWNTERAESPLQCCILTDNHDDKHTNLIENTGPIEPLVFNRAAVGGTFDHLHAGHKILLTMTAILSAKSMVVGVTDDCMLLKKKHRELIDSTDKRVKAVQEYLNLAKRTIQYEVVPITDPFGPTVTDPTIDALVVSKETLKGGDLVNNERDMRGYPPLELRIIDVISSENASVQGKDMDVLKISSSWIRDYIAKNQPRSTS</sequence>
<name>A0A8H7SKJ4_9FUNG</name>
<reference evidence="2" key="1">
    <citation type="submission" date="2021-01" db="EMBL/GenBank/DDBJ databases">
        <title>Metabolic potential, ecology and presence of endohyphal bacteria is reflected in genomic diversity of Mucoromycotina.</title>
        <authorList>
            <person name="Muszewska A."/>
            <person name="Okrasinska A."/>
            <person name="Steczkiewicz K."/>
            <person name="Drgas O."/>
            <person name="Orlowska M."/>
            <person name="Perlinska-Lenart U."/>
            <person name="Aleksandrzak-Piekarczyk T."/>
            <person name="Szatraj K."/>
            <person name="Zielenkiewicz U."/>
            <person name="Pilsyk S."/>
            <person name="Malc E."/>
            <person name="Mieczkowski P."/>
            <person name="Kruszewska J.S."/>
            <person name="Biernat P."/>
            <person name="Pawlowska J."/>
        </authorList>
    </citation>
    <scope>NUCLEOTIDE SEQUENCE</scope>
    <source>
        <strain evidence="2">WA0000018081</strain>
    </source>
</reference>
<keyword evidence="3" id="KW-1185">Reference proteome</keyword>
<dbReference type="GO" id="GO:0004140">
    <property type="term" value="F:dephospho-CoA kinase activity"/>
    <property type="evidence" value="ECO:0007669"/>
    <property type="project" value="TreeGrafter"/>
</dbReference>
<organism evidence="2 3">
    <name type="scientific">Thamnidium elegans</name>
    <dbReference type="NCBI Taxonomy" id="101142"/>
    <lineage>
        <taxon>Eukaryota</taxon>
        <taxon>Fungi</taxon>
        <taxon>Fungi incertae sedis</taxon>
        <taxon>Mucoromycota</taxon>
        <taxon>Mucoromycotina</taxon>
        <taxon>Mucoromycetes</taxon>
        <taxon>Mucorales</taxon>
        <taxon>Mucorineae</taxon>
        <taxon>Mucoraceae</taxon>
        <taxon>Thamnidium</taxon>
    </lineage>
</organism>
<dbReference type="Pfam" id="PF01467">
    <property type="entry name" value="CTP_transf_like"/>
    <property type="match status" value="1"/>
</dbReference>
<dbReference type="EMBL" id="JAEPRE010000230">
    <property type="protein sequence ID" value="KAG2229981.1"/>
    <property type="molecule type" value="Genomic_DNA"/>
</dbReference>
<dbReference type="InterPro" id="IPR004821">
    <property type="entry name" value="Cyt_trans-like"/>
</dbReference>
<gene>
    <name evidence="2" type="ORF">INT48_007799</name>
</gene>
<evidence type="ECO:0000313" key="3">
    <source>
        <dbReference type="Proteomes" id="UP000613177"/>
    </source>
</evidence>
<dbReference type="Proteomes" id="UP000613177">
    <property type="component" value="Unassembled WGS sequence"/>
</dbReference>
<dbReference type="AlphaFoldDB" id="A0A8H7SKJ4"/>
<dbReference type="NCBIfam" id="NF001985">
    <property type="entry name" value="PRK00777.1"/>
    <property type="match status" value="1"/>
</dbReference>
<dbReference type="PANTHER" id="PTHR10695:SF46">
    <property type="entry name" value="BIFUNCTIONAL COENZYME A SYNTHASE-RELATED"/>
    <property type="match status" value="1"/>
</dbReference>
<protein>
    <recommendedName>
        <fullName evidence="1">Cytidyltransferase-like domain-containing protein</fullName>
    </recommendedName>
</protein>
<dbReference type="FunFam" id="3.40.50.620:FF:000089">
    <property type="entry name" value="Bifunctional coenzyme A synthase"/>
    <property type="match status" value="1"/>
</dbReference>
<evidence type="ECO:0000259" key="1">
    <source>
        <dbReference type="Pfam" id="PF01467"/>
    </source>
</evidence>
<comment type="caution">
    <text evidence="2">The sequence shown here is derived from an EMBL/GenBank/DDBJ whole genome shotgun (WGS) entry which is preliminary data.</text>
</comment>
<feature type="domain" description="Cytidyltransferase-like" evidence="1">
    <location>
        <begin position="162"/>
        <end position="282"/>
    </location>
</feature>
<proteinExistence type="predicted"/>
<dbReference type="Gene3D" id="3.40.50.620">
    <property type="entry name" value="HUPs"/>
    <property type="match status" value="1"/>
</dbReference>
<dbReference type="InterPro" id="IPR014729">
    <property type="entry name" value="Rossmann-like_a/b/a_fold"/>
</dbReference>
<dbReference type="PANTHER" id="PTHR10695">
    <property type="entry name" value="DEPHOSPHO-COA KINASE-RELATED"/>
    <property type="match status" value="1"/>
</dbReference>